<dbReference type="RefSeq" id="XP_001797408.1">
    <property type="nucleotide sequence ID" value="XM_001797356.1"/>
</dbReference>
<dbReference type="AlphaFoldDB" id="Q0UMG1"/>
<reference evidence="3" key="1">
    <citation type="journal article" date="2007" name="Plant Cell">
        <title>Dothideomycete-plant interactions illuminated by genome sequencing and EST analysis of the wheat pathogen Stagonospora nodorum.</title>
        <authorList>
            <person name="Hane J.K."/>
            <person name="Lowe R.G."/>
            <person name="Solomon P.S."/>
            <person name="Tan K.C."/>
            <person name="Schoch C.L."/>
            <person name="Spatafora J.W."/>
            <person name="Crous P.W."/>
            <person name="Kodira C."/>
            <person name="Birren B.W."/>
            <person name="Galagan J.E."/>
            <person name="Torriani S.F."/>
            <person name="McDonald B.A."/>
            <person name="Oliver R.P."/>
        </authorList>
    </citation>
    <scope>NUCLEOTIDE SEQUENCE [LARGE SCALE GENOMIC DNA]</scope>
    <source>
        <strain evidence="3">SN15 / ATCC MYA-4574 / FGSC 10173</strain>
    </source>
</reference>
<dbReference type="EMBL" id="CH445334">
    <property type="protein sequence ID" value="EAT85704.1"/>
    <property type="molecule type" value="Genomic_DNA"/>
</dbReference>
<feature type="compositionally biased region" description="Basic and acidic residues" evidence="1">
    <location>
        <begin position="1"/>
        <end position="17"/>
    </location>
</feature>
<name>Q0UMG1_PHANO</name>
<feature type="region of interest" description="Disordered" evidence="1">
    <location>
        <begin position="1"/>
        <end position="51"/>
    </location>
</feature>
<gene>
    <name evidence="2" type="ORF">SNOG_07053</name>
</gene>
<protein>
    <submittedName>
        <fullName evidence="2">Uncharacterized protein</fullName>
    </submittedName>
</protein>
<organism evidence="2 3">
    <name type="scientific">Phaeosphaeria nodorum (strain SN15 / ATCC MYA-4574 / FGSC 10173)</name>
    <name type="common">Glume blotch fungus</name>
    <name type="synonym">Parastagonospora nodorum</name>
    <dbReference type="NCBI Taxonomy" id="321614"/>
    <lineage>
        <taxon>Eukaryota</taxon>
        <taxon>Fungi</taxon>
        <taxon>Dikarya</taxon>
        <taxon>Ascomycota</taxon>
        <taxon>Pezizomycotina</taxon>
        <taxon>Dothideomycetes</taxon>
        <taxon>Pleosporomycetidae</taxon>
        <taxon>Pleosporales</taxon>
        <taxon>Pleosporineae</taxon>
        <taxon>Phaeosphaeriaceae</taxon>
        <taxon>Parastagonospora</taxon>
    </lineage>
</organism>
<dbReference type="KEGG" id="pno:SNOG_07053"/>
<proteinExistence type="predicted"/>
<evidence type="ECO:0000313" key="3">
    <source>
        <dbReference type="Proteomes" id="UP000001055"/>
    </source>
</evidence>
<accession>Q0UMG1</accession>
<dbReference type="GeneID" id="5974298"/>
<dbReference type="HOGENOM" id="CLU_2705652_0_0_1"/>
<evidence type="ECO:0000313" key="2">
    <source>
        <dbReference type="EMBL" id="EAT85704.1"/>
    </source>
</evidence>
<evidence type="ECO:0000256" key="1">
    <source>
        <dbReference type="SAM" id="MobiDB-lite"/>
    </source>
</evidence>
<sequence length="73" mass="7830">MQHQLPDRSGKLPRSDPDQPAGLFQHSAAASRHSSGVHLGSAQRASFHHASDPRANALVLRQASKPFTLPLQG</sequence>
<dbReference type="Proteomes" id="UP000001055">
    <property type="component" value="Unassembled WGS sequence"/>
</dbReference>
<dbReference type="InParanoid" id="Q0UMG1"/>